<dbReference type="InterPro" id="IPR031311">
    <property type="entry name" value="CHIT_BIND_RR_consensus"/>
</dbReference>
<dbReference type="EMBL" id="AXCN02000482">
    <property type="status" value="NOT_ANNOTATED_CDS"/>
    <property type="molecule type" value="Genomic_DNA"/>
</dbReference>
<dbReference type="VEuPathDB" id="VectorBase:AFAF004929"/>
<dbReference type="PANTHER" id="PTHR10380">
    <property type="entry name" value="CUTICLE PROTEIN"/>
    <property type="match status" value="1"/>
</dbReference>
<evidence type="ECO:0000313" key="3">
    <source>
        <dbReference type="EnsemblMetazoa" id="AFAF004929-PA"/>
    </source>
</evidence>
<sequence>MFSNRARCCANVQFLLTRRTSNGDDIMRMLVGLFGLILVASVLSAPVDDPQNAEILRYISENIGIDGYRFEFATSDGTSRTEEAELRNPGTENEAIVVRGSYSYTGPDGTVYVINYVADENGFQPEGAHIPK</sequence>
<keyword evidence="1 2" id="KW-0193">Cuticle</keyword>
<dbReference type="Proteomes" id="UP000075886">
    <property type="component" value="Unassembled WGS sequence"/>
</dbReference>
<name>A0A182Q833_9DIPT</name>
<dbReference type="EnsemblMetazoa" id="AFAF004929-RA">
    <property type="protein sequence ID" value="AFAF004929-PA"/>
    <property type="gene ID" value="AFAF004929"/>
</dbReference>
<accession>A0A182Q833</accession>
<reference evidence="4" key="1">
    <citation type="submission" date="2014-01" db="EMBL/GenBank/DDBJ databases">
        <title>The Genome Sequence of Anopheles farauti FAR1 (V2).</title>
        <authorList>
            <consortium name="The Broad Institute Genomics Platform"/>
            <person name="Neafsey D.E."/>
            <person name="Besansky N."/>
            <person name="Howell P."/>
            <person name="Walton C."/>
            <person name="Young S.K."/>
            <person name="Zeng Q."/>
            <person name="Gargeya S."/>
            <person name="Fitzgerald M."/>
            <person name="Haas B."/>
            <person name="Abouelleil A."/>
            <person name="Allen A.W."/>
            <person name="Alvarado L."/>
            <person name="Arachchi H.M."/>
            <person name="Berlin A.M."/>
            <person name="Chapman S.B."/>
            <person name="Gainer-Dewar J."/>
            <person name="Goldberg J."/>
            <person name="Griggs A."/>
            <person name="Gujja S."/>
            <person name="Hansen M."/>
            <person name="Howarth C."/>
            <person name="Imamovic A."/>
            <person name="Ireland A."/>
            <person name="Larimer J."/>
            <person name="McCowan C."/>
            <person name="Murphy C."/>
            <person name="Pearson M."/>
            <person name="Poon T.W."/>
            <person name="Priest M."/>
            <person name="Roberts A."/>
            <person name="Saif S."/>
            <person name="Shea T."/>
            <person name="Sisk P."/>
            <person name="Sykes S."/>
            <person name="Wortman J."/>
            <person name="Nusbaum C."/>
            <person name="Birren B."/>
        </authorList>
    </citation>
    <scope>NUCLEOTIDE SEQUENCE [LARGE SCALE GENOMIC DNA]</scope>
    <source>
        <strain evidence="4">FAR1</strain>
    </source>
</reference>
<dbReference type="PROSITE" id="PS00233">
    <property type="entry name" value="CHIT_BIND_RR_1"/>
    <property type="match status" value="1"/>
</dbReference>
<dbReference type="InterPro" id="IPR050468">
    <property type="entry name" value="Cuticle_Struct_Prot"/>
</dbReference>
<protein>
    <submittedName>
        <fullName evidence="3">Uncharacterized protein</fullName>
    </submittedName>
</protein>
<dbReference type="AlphaFoldDB" id="A0A182Q833"/>
<dbReference type="PANTHER" id="PTHR10380:SF218">
    <property type="entry name" value="ADULT CUTICLE PROTEIN 65AA-RELATED"/>
    <property type="match status" value="1"/>
</dbReference>
<dbReference type="STRING" id="69004.A0A182Q833"/>
<dbReference type="PROSITE" id="PS51155">
    <property type="entry name" value="CHIT_BIND_RR_2"/>
    <property type="match status" value="1"/>
</dbReference>
<reference evidence="3" key="2">
    <citation type="submission" date="2020-05" db="UniProtKB">
        <authorList>
            <consortium name="EnsemblMetazoa"/>
        </authorList>
    </citation>
    <scope>IDENTIFICATION</scope>
    <source>
        <strain evidence="3">FAR1</strain>
    </source>
</reference>
<dbReference type="PRINTS" id="PR00947">
    <property type="entry name" value="CUTICLE"/>
</dbReference>
<evidence type="ECO:0000313" key="4">
    <source>
        <dbReference type="Proteomes" id="UP000075886"/>
    </source>
</evidence>
<proteinExistence type="predicted"/>
<evidence type="ECO:0000256" key="1">
    <source>
        <dbReference type="ARBA" id="ARBA00022460"/>
    </source>
</evidence>
<dbReference type="GO" id="GO:0008010">
    <property type="term" value="F:structural constituent of chitin-based larval cuticle"/>
    <property type="evidence" value="ECO:0007669"/>
    <property type="project" value="TreeGrafter"/>
</dbReference>
<keyword evidence="4" id="KW-1185">Reference proteome</keyword>
<dbReference type="Pfam" id="PF00379">
    <property type="entry name" value="Chitin_bind_4"/>
    <property type="match status" value="1"/>
</dbReference>
<evidence type="ECO:0000256" key="2">
    <source>
        <dbReference type="PROSITE-ProRule" id="PRU00497"/>
    </source>
</evidence>
<dbReference type="GO" id="GO:0062129">
    <property type="term" value="C:chitin-based extracellular matrix"/>
    <property type="evidence" value="ECO:0007669"/>
    <property type="project" value="TreeGrafter"/>
</dbReference>
<organism evidence="3 4">
    <name type="scientific">Anopheles farauti</name>
    <dbReference type="NCBI Taxonomy" id="69004"/>
    <lineage>
        <taxon>Eukaryota</taxon>
        <taxon>Metazoa</taxon>
        <taxon>Ecdysozoa</taxon>
        <taxon>Arthropoda</taxon>
        <taxon>Hexapoda</taxon>
        <taxon>Insecta</taxon>
        <taxon>Pterygota</taxon>
        <taxon>Neoptera</taxon>
        <taxon>Endopterygota</taxon>
        <taxon>Diptera</taxon>
        <taxon>Nematocera</taxon>
        <taxon>Culicoidea</taxon>
        <taxon>Culicidae</taxon>
        <taxon>Anophelinae</taxon>
        <taxon>Anopheles</taxon>
    </lineage>
</organism>
<dbReference type="InterPro" id="IPR000618">
    <property type="entry name" value="Insect_cuticle"/>
</dbReference>